<dbReference type="InterPro" id="IPR038019">
    <property type="entry name" value="PRib_AMP_CycHydrolase_sf"/>
</dbReference>
<keyword evidence="7" id="KW-0460">Magnesium</keyword>
<dbReference type="AlphaFoldDB" id="A0A830E5W7"/>
<dbReference type="HAMAP" id="MF_01021">
    <property type="entry name" value="HisI"/>
    <property type="match status" value="1"/>
</dbReference>
<evidence type="ECO:0000256" key="6">
    <source>
        <dbReference type="ARBA" id="ARBA00023102"/>
    </source>
</evidence>
<keyword evidence="7" id="KW-0862">Zinc</keyword>
<dbReference type="GO" id="GO:0005737">
    <property type="term" value="C:cytoplasm"/>
    <property type="evidence" value="ECO:0007669"/>
    <property type="project" value="UniProtKB-SubCell"/>
</dbReference>
<dbReference type="SUPFAM" id="SSF141734">
    <property type="entry name" value="HisI-like"/>
    <property type="match status" value="1"/>
</dbReference>
<dbReference type="PANTHER" id="PTHR42945">
    <property type="entry name" value="HISTIDINE BIOSYNTHESIS BIFUNCTIONAL PROTEIN"/>
    <property type="match status" value="1"/>
</dbReference>
<comment type="subunit">
    <text evidence="7">Homodimer.</text>
</comment>
<dbReference type="InterPro" id="IPR002496">
    <property type="entry name" value="PRib_AMP_CycHydrolase_dom"/>
</dbReference>
<accession>A0A830E5W7</accession>
<reference evidence="10" key="1">
    <citation type="journal article" date="2014" name="Int. J. Syst. Evol. Microbiol.">
        <title>Complete genome sequence of Corynebacterium casei LMG S-19264T (=DSM 44701T), isolated from a smear-ripened cheese.</title>
        <authorList>
            <consortium name="US DOE Joint Genome Institute (JGI-PGF)"/>
            <person name="Walter F."/>
            <person name="Albersmeier A."/>
            <person name="Kalinowski J."/>
            <person name="Ruckert C."/>
        </authorList>
    </citation>
    <scope>NUCLEOTIDE SEQUENCE</scope>
    <source>
        <strain evidence="10">JCM 11219</strain>
    </source>
</reference>
<protein>
    <recommendedName>
        <fullName evidence="7">Phosphoribosyl-AMP cyclohydrolase</fullName>
        <shortName evidence="7">PRA-CH</shortName>
        <ecNumber evidence="7">3.5.4.19</ecNumber>
    </recommendedName>
</protein>
<evidence type="ECO:0000313" key="11">
    <source>
        <dbReference type="Proteomes" id="UP000657075"/>
    </source>
</evidence>
<comment type="pathway">
    <text evidence="2 7">Amino-acid biosynthesis; L-histidine biosynthesis; L-histidine from 5-phospho-alpha-D-ribose 1-diphosphate: step 3/9.</text>
</comment>
<dbReference type="GO" id="GO:0000105">
    <property type="term" value="P:L-histidine biosynthetic process"/>
    <property type="evidence" value="ECO:0007669"/>
    <property type="project" value="UniProtKB-UniRule"/>
</dbReference>
<comment type="cofactor">
    <cofactor evidence="7">
        <name>Mg(2+)</name>
        <dbReference type="ChEBI" id="CHEBI:18420"/>
    </cofactor>
    <text evidence="7">Binds 1 Mg(2+) ion per subunit.</text>
</comment>
<dbReference type="UniPathway" id="UPA00031">
    <property type="reaction ID" value="UER00008"/>
</dbReference>
<evidence type="ECO:0000256" key="3">
    <source>
        <dbReference type="ARBA" id="ARBA00022490"/>
    </source>
</evidence>
<dbReference type="Gene3D" id="3.10.20.810">
    <property type="entry name" value="Phosphoribosyl-AMP cyclohydrolase"/>
    <property type="match status" value="1"/>
</dbReference>
<feature type="binding site" evidence="7">
    <location>
        <position position="96"/>
    </location>
    <ligand>
        <name>Zn(2+)</name>
        <dbReference type="ChEBI" id="CHEBI:29105"/>
        <note>ligand shared between dimeric partners</note>
    </ligand>
</feature>
<dbReference type="PANTHER" id="PTHR42945:SF1">
    <property type="entry name" value="HISTIDINE BIOSYNTHESIS BIFUNCTIONAL PROTEIN HIS7"/>
    <property type="match status" value="1"/>
</dbReference>
<keyword evidence="6 7" id="KW-0368">Histidine biosynthesis</keyword>
<evidence type="ECO:0000259" key="8">
    <source>
        <dbReference type="Pfam" id="PF01502"/>
    </source>
</evidence>
<keyword evidence="7" id="KW-0479">Metal-binding</keyword>
<feature type="binding site" evidence="7">
    <location>
        <position position="95"/>
    </location>
    <ligand>
        <name>Mg(2+)</name>
        <dbReference type="ChEBI" id="CHEBI:18420"/>
    </ligand>
</feature>
<gene>
    <name evidence="7" type="primary">hisI</name>
    <name evidence="10" type="ORF">GCM10007112_23060</name>
    <name evidence="9" type="ORF">Vsou_19820</name>
</gene>
<feature type="binding site" evidence="7">
    <location>
        <position position="99"/>
    </location>
    <ligand>
        <name>Mg(2+)</name>
        <dbReference type="ChEBI" id="CHEBI:18420"/>
    </ligand>
</feature>
<evidence type="ECO:0000256" key="5">
    <source>
        <dbReference type="ARBA" id="ARBA00022801"/>
    </source>
</evidence>
<evidence type="ECO:0000256" key="7">
    <source>
        <dbReference type="HAMAP-Rule" id="MF_01021"/>
    </source>
</evidence>
<dbReference type="EMBL" id="BMNM01000013">
    <property type="protein sequence ID" value="GGI85416.1"/>
    <property type="molecule type" value="Genomic_DNA"/>
</dbReference>
<feature type="binding site" evidence="7">
    <location>
        <position position="97"/>
    </location>
    <ligand>
        <name>Mg(2+)</name>
        <dbReference type="ChEBI" id="CHEBI:18420"/>
    </ligand>
</feature>
<dbReference type="EC" id="3.5.4.19" evidence="7"/>
<evidence type="ECO:0000313" key="12">
    <source>
        <dbReference type="Proteomes" id="UP001060771"/>
    </source>
</evidence>
<feature type="binding site" evidence="7">
    <location>
        <position position="112"/>
    </location>
    <ligand>
        <name>Zn(2+)</name>
        <dbReference type="ChEBI" id="CHEBI:29105"/>
        <note>ligand shared between dimeric partners</note>
    </ligand>
</feature>
<dbReference type="GO" id="GO:0004635">
    <property type="term" value="F:phosphoribosyl-AMP cyclohydrolase activity"/>
    <property type="evidence" value="ECO:0007669"/>
    <property type="project" value="UniProtKB-UniRule"/>
</dbReference>
<evidence type="ECO:0000256" key="2">
    <source>
        <dbReference type="ARBA" id="ARBA00005169"/>
    </source>
</evidence>
<dbReference type="GO" id="GO:0000287">
    <property type="term" value="F:magnesium ion binding"/>
    <property type="evidence" value="ECO:0007669"/>
    <property type="project" value="UniProtKB-UniRule"/>
</dbReference>
<evidence type="ECO:0000313" key="9">
    <source>
        <dbReference type="EMBL" id="BDR92889.1"/>
    </source>
</evidence>
<dbReference type="RefSeq" id="WP_188604061.1">
    <property type="nucleotide sequence ID" value="NZ_AP026830.1"/>
</dbReference>
<keyword evidence="3 7" id="KW-0963">Cytoplasm</keyword>
<dbReference type="Proteomes" id="UP000657075">
    <property type="component" value="Unassembled WGS sequence"/>
</dbReference>
<dbReference type="Pfam" id="PF01502">
    <property type="entry name" value="PRA-CH"/>
    <property type="match status" value="1"/>
</dbReference>
<comment type="similarity">
    <text evidence="7">Belongs to the PRA-CH family.</text>
</comment>
<evidence type="ECO:0000313" key="10">
    <source>
        <dbReference type="EMBL" id="GGI85416.1"/>
    </source>
</evidence>
<dbReference type="GO" id="GO:0004636">
    <property type="term" value="F:phosphoribosyl-ATP diphosphatase activity"/>
    <property type="evidence" value="ECO:0007669"/>
    <property type="project" value="UniProtKB-ARBA"/>
</dbReference>
<organism evidence="10 11">
    <name type="scientific">Vulcanisaeta souniana JCM 11219</name>
    <dbReference type="NCBI Taxonomy" id="1293586"/>
    <lineage>
        <taxon>Archaea</taxon>
        <taxon>Thermoproteota</taxon>
        <taxon>Thermoprotei</taxon>
        <taxon>Thermoproteales</taxon>
        <taxon>Thermoproteaceae</taxon>
        <taxon>Vulcanisaeta</taxon>
    </lineage>
</organism>
<dbReference type="GO" id="GO:0008270">
    <property type="term" value="F:zinc ion binding"/>
    <property type="evidence" value="ECO:0007669"/>
    <property type="project" value="UniProtKB-UniRule"/>
</dbReference>
<comment type="subcellular location">
    <subcellularLocation>
        <location evidence="7">Cytoplasm</location>
    </subcellularLocation>
</comment>
<feature type="domain" description="Phosphoribosyl-AMP cyclohydrolase" evidence="8">
    <location>
        <begin position="48"/>
        <end position="120"/>
    </location>
</feature>
<dbReference type="InterPro" id="IPR026660">
    <property type="entry name" value="PRA-CH"/>
</dbReference>
<dbReference type="NCBIfam" id="NF000768">
    <property type="entry name" value="PRK00051.1"/>
    <property type="match status" value="1"/>
</dbReference>
<keyword evidence="12" id="KW-1185">Reference proteome</keyword>
<dbReference type="FunFam" id="3.10.20.810:FF:000001">
    <property type="entry name" value="Histidine biosynthesis bifunctional protein HisIE"/>
    <property type="match status" value="1"/>
</dbReference>
<feature type="binding site" evidence="7">
    <location>
        <position position="119"/>
    </location>
    <ligand>
        <name>Zn(2+)</name>
        <dbReference type="ChEBI" id="CHEBI:29105"/>
        <note>ligand shared between dimeric partners</note>
    </ligand>
</feature>
<dbReference type="EMBL" id="AP026830">
    <property type="protein sequence ID" value="BDR92889.1"/>
    <property type="molecule type" value="Genomic_DNA"/>
</dbReference>
<evidence type="ECO:0000256" key="1">
    <source>
        <dbReference type="ARBA" id="ARBA00000024"/>
    </source>
</evidence>
<sequence length="145" mass="16438">MINLPGNVKVLRLSEEDARKIADSLWYRHADNTVIAVAQDHDTKDVLMVASMNRDAVIKTLTTGMVHYWSLSRRTLWLKGETSGHYQYLINFRVDCDGDAILLLVYQVGNACHLGTRSCFDLGDITNLRLRYKETEGSSIEFNDG</sequence>
<comment type="catalytic activity">
    <reaction evidence="1 7">
        <text>1-(5-phospho-beta-D-ribosyl)-5'-AMP + H2O = 1-(5-phospho-beta-D-ribosyl)-5-[(5-phospho-beta-D-ribosylamino)methylideneamino]imidazole-4-carboxamide</text>
        <dbReference type="Rhea" id="RHEA:20049"/>
        <dbReference type="ChEBI" id="CHEBI:15377"/>
        <dbReference type="ChEBI" id="CHEBI:58435"/>
        <dbReference type="ChEBI" id="CHEBI:59457"/>
        <dbReference type="EC" id="3.5.4.19"/>
    </reaction>
</comment>
<comment type="function">
    <text evidence="7">Catalyzes the hydrolysis of the adenine ring of phosphoribosyl-AMP.</text>
</comment>
<reference evidence="12" key="3">
    <citation type="submission" date="2022-09" db="EMBL/GenBank/DDBJ databases">
        <title>Complete genome sequence of Vulcanisaeta souniana.</title>
        <authorList>
            <person name="Kato S."/>
            <person name="Itoh T."/>
            <person name="Ohkuma M."/>
        </authorList>
    </citation>
    <scope>NUCLEOTIDE SEQUENCE [LARGE SCALE GENOMIC DNA]</scope>
    <source>
        <strain evidence="12">JCM 11219</strain>
    </source>
</reference>
<dbReference type="Proteomes" id="UP001060771">
    <property type="component" value="Chromosome"/>
</dbReference>
<evidence type="ECO:0000256" key="4">
    <source>
        <dbReference type="ARBA" id="ARBA00022605"/>
    </source>
</evidence>
<comment type="cofactor">
    <cofactor evidence="7">
        <name>Zn(2+)</name>
        <dbReference type="ChEBI" id="CHEBI:29105"/>
    </cofactor>
    <text evidence="7">Binds 1 zinc ion per subunit.</text>
</comment>
<keyword evidence="5 7" id="KW-0378">Hydrolase</keyword>
<reference evidence="9" key="4">
    <citation type="journal article" date="2023" name="Microbiol. Resour. Announc.">
        <title>Complete Genome Sequence of Vulcanisaeta souniana Strain IC-059, a Hyperthermophilic Archaeon Isolated from Hot Spring Water in Japan.</title>
        <authorList>
            <person name="Kato S."/>
            <person name="Itoh T."/>
            <person name="Wu L."/>
            <person name="Ma J."/>
            <person name="Ohkuma M."/>
        </authorList>
    </citation>
    <scope>NUCLEOTIDE SEQUENCE</scope>
    <source>
        <strain evidence="9">JCM 11219</strain>
    </source>
</reference>
<proteinExistence type="inferred from homology"/>
<name>A0A830E5W7_9CREN</name>
<keyword evidence="4 7" id="KW-0028">Amino-acid biosynthesis</keyword>
<dbReference type="OrthoDB" id="5853at2157"/>
<dbReference type="GeneID" id="76207521"/>
<reference evidence="10" key="2">
    <citation type="submission" date="2020-09" db="EMBL/GenBank/DDBJ databases">
        <authorList>
            <person name="Sun Q."/>
            <person name="Ohkuma M."/>
        </authorList>
    </citation>
    <scope>NUCLEOTIDE SEQUENCE</scope>
    <source>
        <strain evidence="10">JCM 11219</strain>
    </source>
</reference>